<dbReference type="AlphaFoldDB" id="X1W3G9"/>
<sequence length="51" mass="6040">MAPLSWLILFSFFTFIFILFNVINYYISIPSNFKKSDELTIITSSSLSWPW</sequence>
<gene>
    <name evidence="2" type="primary">atp8</name>
</gene>
<dbReference type="EMBL" id="HM067837">
    <property type="protein sequence ID" value="ADF65621.1"/>
    <property type="molecule type" value="Genomic_DNA"/>
</dbReference>
<feature type="transmembrane region" description="Helical" evidence="1">
    <location>
        <begin position="6"/>
        <end position="27"/>
    </location>
</feature>
<proteinExistence type="predicted"/>
<organism evidence="2">
    <name type="scientific">Vietnamella dabieshanensis</name>
    <dbReference type="NCBI Taxonomy" id="756260"/>
    <lineage>
        <taxon>Eukaryota</taxon>
        <taxon>Metazoa</taxon>
        <taxon>Ecdysozoa</taxon>
        <taxon>Arthropoda</taxon>
        <taxon>Hexapoda</taxon>
        <taxon>Insecta</taxon>
        <taxon>Pterygota</taxon>
        <taxon>Palaeoptera</taxon>
        <taxon>Ephemeroptera</taxon>
        <taxon>Pannota</taxon>
        <taxon>Ephemerellidae</taxon>
        <taxon>Vietnamella</taxon>
    </lineage>
</organism>
<keyword evidence="1" id="KW-1133">Transmembrane helix</keyword>
<protein>
    <submittedName>
        <fullName evidence="2">ATP synthase F0 subunit 8</fullName>
    </submittedName>
</protein>
<geneLocation type="mitochondrion" evidence="2"/>
<name>X1W3G9_9INSE</name>
<keyword evidence="1" id="KW-0812">Transmembrane</keyword>
<evidence type="ECO:0000313" key="2">
    <source>
        <dbReference type="EMBL" id="ADF65621.1"/>
    </source>
</evidence>
<reference evidence="2" key="1">
    <citation type="submission" date="2010-04" db="EMBL/GenBank/DDBJ databases">
        <title>The complete mitochondrial genome of Vietnamella dabieshanensis (Insecta: Ephemeroptera).</title>
        <authorList>
            <person name="Wang Y."/>
            <person name="Zhou C."/>
        </authorList>
    </citation>
    <scope>NUCLEOTIDE SEQUENCE</scope>
</reference>
<accession>X1W3G9</accession>
<keyword evidence="2" id="KW-0496">Mitochondrion</keyword>
<evidence type="ECO:0000256" key="1">
    <source>
        <dbReference type="SAM" id="Phobius"/>
    </source>
</evidence>
<keyword evidence="1" id="KW-0472">Membrane</keyword>